<dbReference type="EMBL" id="BAAARY010000011">
    <property type="protein sequence ID" value="GAA2525368.1"/>
    <property type="molecule type" value="Genomic_DNA"/>
</dbReference>
<organism evidence="2 3">
    <name type="scientific">Pilimelia columellifera subsp. columellifera</name>
    <dbReference type="NCBI Taxonomy" id="706583"/>
    <lineage>
        <taxon>Bacteria</taxon>
        <taxon>Bacillati</taxon>
        <taxon>Actinomycetota</taxon>
        <taxon>Actinomycetes</taxon>
        <taxon>Micromonosporales</taxon>
        <taxon>Micromonosporaceae</taxon>
        <taxon>Pilimelia</taxon>
    </lineage>
</organism>
<dbReference type="Proteomes" id="UP001499978">
    <property type="component" value="Unassembled WGS sequence"/>
</dbReference>
<keyword evidence="1" id="KW-1133">Transmembrane helix</keyword>
<dbReference type="PANTHER" id="PTHR35335:SF1">
    <property type="entry name" value="UPF0716 PROTEIN FXSA"/>
    <property type="match status" value="1"/>
</dbReference>
<evidence type="ECO:0000256" key="1">
    <source>
        <dbReference type="SAM" id="Phobius"/>
    </source>
</evidence>
<proteinExistence type="predicted"/>
<name>A0ABN3NQC5_9ACTN</name>
<dbReference type="RefSeq" id="WP_344172512.1">
    <property type="nucleotide sequence ID" value="NZ_BAAARY010000011.1"/>
</dbReference>
<comment type="caution">
    <text evidence="2">The sequence shown here is derived from an EMBL/GenBank/DDBJ whole genome shotgun (WGS) entry which is preliminary data.</text>
</comment>
<feature type="transmembrane region" description="Helical" evidence="1">
    <location>
        <begin position="33"/>
        <end position="53"/>
    </location>
</feature>
<dbReference type="NCBIfam" id="NF008528">
    <property type="entry name" value="PRK11463.1-2"/>
    <property type="match status" value="1"/>
</dbReference>
<dbReference type="PANTHER" id="PTHR35335">
    <property type="entry name" value="UPF0716 PROTEIN FXSA"/>
    <property type="match status" value="1"/>
</dbReference>
<protein>
    <recommendedName>
        <fullName evidence="4">FxsA family protein</fullName>
    </recommendedName>
</protein>
<evidence type="ECO:0000313" key="2">
    <source>
        <dbReference type="EMBL" id="GAA2525368.1"/>
    </source>
</evidence>
<dbReference type="Pfam" id="PF04186">
    <property type="entry name" value="FxsA"/>
    <property type="match status" value="1"/>
</dbReference>
<feature type="transmembrane region" description="Helical" evidence="1">
    <location>
        <begin position="74"/>
        <end position="99"/>
    </location>
</feature>
<sequence>MGKLRRYLLAGTGATAGWVAVEAAALWACAQVLGWPWTVALLVALSATGLVLLRRGGAAMWRAARAGTAAPADLVAVAAALLVAIPGLITAVVGLVMWLPPTRVLLGALARERGPAAVRRAFGPRRVRADGARPPGPAGEAIDGEIV</sequence>
<evidence type="ECO:0000313" key="3">
    <source>
        <dbReference type="Proteomes" id="UP001499978"/>
    </source>
</evidence>
<keyword evidence="1" id="KW-0812">Transmembrane</keyword>
<evidence type="ECO:0008006" key="4">
    <source>
        <dbReference type="Google" id="ProtNLM"/>
    </source>
</evidence>
<keyword evidence="1" id="KW-0472">Membrane</keyword>
<keyword evidence="3" id="KW-1185">Reference proteome</keyword>
<gene>
    <name evidence="2" type="ORF">GCM10010201_25020</name>
</gene>
<reference evidence="2 3" key="1">
    <citation type="journal article" date="2019" name="Int. J. Syst. Evol. Microbiol.">
        <title>The Global Catalogue of Microorganisms (GCM) 10K type strain sequencing project: providing services to taxonomists for standard genome sequencing and annotation.</title>
        <authorList>
            <consortium name="The Broad Institute Genomics Platform"/>
            <consortium name="The Broad Institute Genome Sequencing Center for Infectious Disease"/>
            <person name="Wu L."/>
            <person name="Ma J."/>
        </authorList>
    </citation>
    <scope>NUCLEOTIDE SEQUENCE [LARGE SCALE GENOMIC DNA]</scope>
    <source>
        <strain evidence="2 3">JCM 3367</strain>
    </source>
</reference>
<dbReference type="InterPro" id="IPR007313">
    <property type="entry name" value="FxsA"/>
</dbReference>
<accession>A0ABN3NQC5</accession>